<dbReference type="PRINTS" id="PR00420">
    <property type="entry name" value="RNGMNOXGNASE"/>
</dbReference>
<gene>
    <name evidence="3" type="ORF">U0042_05050</name>
</gene>
<dbReference type="Pfam" id="PF01494">
    <property type="entry name" value="FAD_binding_3"/>
    <property type="match status" value="1"/>
</dbReference>
<dbReference type="InterPro" id="IPR036188">
    <property type="entry name" value="FAD/NAD-bd_sf"/>
</dbReference>
<feature type="domain" description="FAD-binding" evidence="2">
    <location>
        <begin position="9"/>
        <end position="349"/>
    </location>
</feature>
<evidence type="ECO:0000259" key="2">
    <source>
        <dbReference type="Pfam" id="PF01494"/>
    </source>
</evidence>
<name>A0ABZ0WNW5_9BURK</name>
<organism evidence="3 4">
    <name type="scientific">Paraburkholderia kururiensis</name>
    <dbReference type="NCBI Taxonomy" id="984307"/>
    <lineage>
        <taxon>Bacteria</taxon>
        <taxon>Pseudomonadati</taxon>
        <taxon>Pseudomonadota</taxon>
        <taxon>Betaproteobacteria</taxon>
        <taxon>Burkholderiales</taxon>
        <taxon>Burkholderiaceae</taxon>
        <taxon>Paraburkholderia</taxon>
    </lineage>
</organism>
<evidence type="ECO:0000256" key="1">
    <source>
        <dbReference type="ARBA" id="ARBA00023002"/>
    </source>
</evidence>
<evidence type="ECO:0000313" key="4">
    <source>
        <dbReference type="Proteomes" id="UP001325479"/>
    </source>
</evidence>
<dbReference type="NCBIfam" id="NF004829">
    <property type="entry name" value="PRK06183.1-3"/>
    <property type="match status" value="1"/>
</dbReference>
<dbReference type="Proteomes" id="UP001325479">
    <property type="component" value="Chromosome"/>
</dbReference>
<protein>
    <submittedName>
        <fullName evidence="3">Bifunctional 3-(3-hydroxy-phenyl)propionate/3-hydroxycinnamic acid hydroxylase</fullName>
    </submittedName>
</protein>
<dbReference type="EMBL" id="CP139965">
    <property type="protein sequence ID" value="WQD79074.1"/>
    <property type="molecule type" value="Genomic_DNA"/>
</dbReference>
<dbReference type="SUPFAM" id="SSF51905">
    <property type="entry name" value="FAD/NAD(P)-binding domain"/>
    <property type="match status" value="1"/>
</dbReference>
<reference evidence="3 4" key="1">
    <citation type="submission" date="2023-12" db="EMBL/GenBank/DDBJ databases">
        <title>Genome sequencing and assembly of bacterial species from a model synthetic community.</title>
        <authorList>
            <person name="Hogle S.L."/>
        </authorList>
    </citation>
    <scope>NUCLEOTIDE SEQUENCE [LARGE SCALE GENOMIC DNA]</scope>
    <source>
        <strain evidence="3 4">HAMBI 2494</strain>
    </source>
</reference>
<keyword evidence="4" id="KW-1185">Reference proteome</keyword>
<dbReference type="InterPro" id="IPR050631">
    <property type="entry name" value="PheA/TfdB_FAD_monoxygenase"/>
</dbReference>
<accession>A0ABZ0WNW5</accession>
<evidence type="ECO:0000313" key="3">
    <source>
        <dbReference type="EMBL" id="WQD79074.1"/>
    </source>
</evidence>
<dbReference type="Gene3D" id="3.50.50.60">
    <property type="entry name" value="FAD/NAD(P)-binding domain"/>
    <property type="match status" value="1"/>
</dbReference>
<sequence length="540" mass="58696">MTMATSNHYEVIVVGFGPSGAVATALLGQLGRKVLCVDRAREVYDKPRAIAVDHEIMRVFQGLGVVDRIAEHIAVFPPSEYYGVDGQLIKRIDTVPKPWPLGYMPTMVFTQPPVEAALREHASAYESVEVALGTELVSFEQTAHGVSVQLKDDTGATRAVTCDYLIGCDGASSTVRTQLGIAYEDLVFDEPWLVVDVRVNESGLAKLPKVAVQYCEPSRPCTYVVGPGAHRRWEIMLMPGEDPREMQTEAQVWKLLSRWLSPEDGQLWRAASYRFHALVAQEWRRGRIFIAGDAAHQQPPFIGQGMCQGIRDVVNLVWKLDAVMNGTAQPALLDSYAAERGLHVRQLTTRIKELGKVICERDVAAARERDARLLREAGGQIRTIARQDIVPKLEAGLLASAAHAANGTLFPQPRVRVDGTDSGTEGGTDSSEAALLDTVVGGHWRIVTLGGQPVSHAARDAAQRIGAQLVELASDGDANRAATWPGAHRIVEVDGVLAAWFRRNECSAAIVRPDHYVYGVASDAATLAASLEQLEAALHG</sequence>
<keyword evidence="1" id="KW-0560">Oxidoreductase</keyword>
<proteinExistence type="predicted"/>
<dbReference type="InterPro" id="IPR002938">
    <property type="entry name" value="FAD-bd"/>
</dbReference>
<dbReference type="Gene3D" id="3.30.9.10">
    <property type="entry name" value="D-Amino Acid Oxidase, subunit A, domain 2"/>
    <property type="match status" value="1"/>
</dbReference>
<dbReference type="PANTHER" id="PTHR43476">
    <property type="entry name" value="3-(3-HYDROXY-PHENYL)PROPIONATE/3-HYDROXYCINNAMIC ACID HYDROXYLASE"/>
    <property type="match status" value="1"/>
</dbReference>
<dbReference type="PANTHER" id="PTHR43476:SF3">
    <property type="entry name" value="FAD-BINDING MONOOXYGENASE"/>
    <property type="match status" value="1"/>
</dbReference>